<evidence type="ECO:0000313" key="3">
    <source>
        <dbReference type="Proteomes" id="UP000254711"/>
    </source>
</evidence>
<dbReference type="PANTHER" id="PTHR33993">
    <property type="entry name" value="GLYOXALASE-RELATED"/>
    <property type="match status" value="1"/>
</dbReference>
<organism evidence="2 3">
    <name type="scientific">Dyella solisilvae</name>
    <dbReference type="NCBI Taxonomy" id="1920168"/>
    <lineage>
        <taxon>Bacteria</taxon>
        <taxon>Pseudomonadati</taxon>
        <taxon>Pseudomonadota</taxon>
        <taxon>Gammaproteobacteria</taxon>
        <taxon>Lysobacterales</taxon>
        <taxon>Rhodanobacteraceae</taxon>
        <taxon>Dyella</taxon>
    </lineage>
</organism>
<accession>A0A370K8A5</accession>
<dbReference type="Pfam" id="PF18029">
    <property type="entry name" value="Glyoxalase_6"/>
    <property type="match status" value="1"/>
</dbReference>
<reference evidence="2 3" key="1">
    <citation type="submission" date="2018-07" db="EMBL/GenBank/DDBJ databases">
        <title>Dyella solisilvae sp. nov., isolated from the pine and broad-leaved mixed forest soil.</title>
        <authorList>
            <person name="Gao Z."/>
            <person name="Qiu L."/>
        </authorList>
    </citation>
    <scope>NUCLEOTIDE SEQUENCE [LARGE SCALE GENOMIC DNA]</scope>
    <source>
        <strain evidence="2 3">DHG54</strain>
    </source>
</reference>
<gene>
    <name evidence="2" type="ORF">DVT68_14395</name>
</gene>
<dbReference type="EMBL" id="QQSY01000003">
    <property type="protein sequence ID" value="RDI98260.1"/>
    <property type="molecule type" value="Genomic_DNA"/>
</dbReference>
<comment type="caution">
    <text evidence="2">The sequence shown here is derived from an EMBL/GenBank/DDBJ whole genome shotgun (WGS) entry which is preliminary data.</text>
</comment>
<keyword evidence="3" id="KW-1185">Reference proteome</keyword>
<dbReference type="InterPro" id="IPR029068">
    <property type="entry name" value="Glyas_Bleomycin-R_OHBP_Dase"/>
</dbReference>
<dbReference type="InterPro" id="IPR052164">
    <property type="entry name" value="Anthracycline_SecMetBiosynth"/>
</dbReference>
<dbReference type="InterPro" id="IPR041581">
    <property type="entry name" value="Glyoxalase_6"/>
</dbReference>
<name>A0A370K8A5_9GAMM</name>
<proteinExistence type="predicted"/>
<dbReference type="Proteomes" id="UP000254711">
    <property type="component" value="Unassembled WGS sequence"/>
</dbReference>
<feature type="domain" description="VOC" evidence="1">
    <location>
        <begin position="7"/>
        <end position="119"/>
    </location>
</feature>
<dbReference type="SUPFAM" id="SSF54593">
    <property type="entry name" value="Glyoxalase/Bleomycin resistance protein/Dihydroxybiphenyl dioxygenase"/>
    <property type="match status" value="2"/>
</dbReference>
<dbReference type="Gene3D" id="3.10.180.10">
    <property type="entry name" value="2,3-Dihydroxybiphenyl 1,2-Dioxygenase, domain 1"/>
    <property type="match status" value="2"/>
</dbReference>
<dbReference type="CDD" id="cd07247">
    <property type="entry name" value="SgaA_N_like"/>
    <property type="match status" value="2"/>
</dbReference>
<dbReference type="Pfam" id="PF00903">
    <property type="entry name" value="Glyoxalase"/>
    <property type="match status" value="1"/>
</dbReference>
<protein>
    <submittedName>
        <fullName evidence="2">VOC family protein</fullName>
    </submittedName>
</protein>
<dbReference type="AlphaFoldDB" id="A0A370K8A5"/>
<evidence type="ECO:0000313" key="2">
    <source>
        <dbReference type="EMBL" id="RDI98260.1"/>
    </source>
</evidence>
<dbReference type="InterPro" id="IPR037523">
    <property type="entry name" value="VOC_core"/>
</dbReference>
<dbReference type="InterPro" id="IPR004360">
    <property type="entry name" value="Glyas_Fos-R_dOase_dom"/>
</dbReference>
<dbReference type="OrthoDB" id="9793039at2"/>
<dbReference type="PANTHER" id="PTHR33993:SF14">
    <property type="entry name" value="GB|AAF24581.1"/>
    <property type="match status" value="1"/>
</dbReference>
<evidence type="ECO:0000259" key="1">
    <source>
        <dbReference type="PROSITE" id="PS51819"/>
    </source>
</evidence>
<dbReference type="PROSITE" id="PS51819">
    <property type="entry name" value="VOC"/>
    <property type="match status" value="2"/>
</dbReference>
<feature type="domain" description="VOC" evidence="1">
    <location>
        <begin position="133"/>
        <end position="246"/>
    </location>
</feature>
<dbReference type="RefSeq" id="WP_114825776.1">
    <property type="nucleotide sequence ID" value="NZ_QQSY01000003.1"/>
</dbReference>
<sequence>MKSLPGKLVWVEHASPDPAEASRFYGALFGWEVSLMDIGGETYQVIMNAGLGMGGYRHAQQGEPCNWGIYLSVADVDQSFAQALVGGASPCMEPRDFPPVGRGATLLDPVGAMFSIWRGNADDAPDASVPTGHWCWHELHATDDDRALQFYETLFGLSHDSMPAGEGSYYILKDGEVGRGGLIRNPGGAGPSLWLSYVLVTDVDASARKAESLGAEISSPPEDIPGIGRYATVRDPQGGLFALFLPERQ</sequence>